<keyword evidence="8" id="KW-1185">Reference proteome</keyword>
<name>A0A5J4YQ83_PORPP</name>
<dbReference type="GO" id="GO:0003743">
    <property type="term" value="F:translation initiation factor activity"/>
    <property type="evidence" value="ECO:0007669"/>
    <property type="project" value="UniProtKB-KW"/>
</dbReference>
<protein>
    <submittedName>
        <fullName evidence="7">Transcription initiation factor TFIID subunit 10</fullName>
    </submittedName>
</protein>
<comment type="similarity">
    <text evidence="5">Belongs to the TAF10 family.</text>
</comment>
<accession>A0A5J4YQ83</accession>
<dbReference type="Proteomes" id="UP000324585">
    <property type="component" value="Unassembled WGS sequence"/>
</dbReference>
<dbReference type="GO" id="GO:0005669">
    <property type="term" value="C:transcription factor TFIID complex"/>
    <property type="evidence" value="ECO:0007669"/>
    <property type="project" value="TreeGrafter"/>
</dbReference>
<evidence type="ECO:0000313" key="7">
    <source>
        <dbReference type="EMBL" id="KAA8492844.1"/>
    </source>
</evidence>
<evidence type="ECO:0000256" key="2">
    <source>
        <dbReference type="ARBA" id="ARBA00023015"/>
    </source>
</evidence>
<evidence type="ECO:0000256" key="6">
    <source>
        <dbReference type="SAM" id="MobiDB-lite"/>
    </source>
</evidence>
<keyword evidence="7" id="KW-0648">Protein biosynthesis</keyword>
<dbReference type="Pfam" id="PF03540">
    <property type="entry name" value="TAF10"/>
    <property type="match status" value="1"/>
</dbReference>
<dbReference type="PANTHER" id="PTHR21242">
    <property type="entry name" value="TRANSCRIPTION INITIATION FACTOR TFIID SUBUNIT 10"/>
    <property type="match status" value="1"/>
</dbReference>
<dbReference type="GO" id="GO:0016251">
    <property type="term" value="F:RNA polymerase II general transcription initiation factor activity"/>
    <property type="evidence" value="ECO:0007669"/>
    <property type="project" value="TreeGrafter"/>
</dbReference>
<evidence type="ECO:0000256" key="3">
    <source>
        <dbReference type="ARBA" id="ARBA00023163"/>
    </source>
</evidence>
<dbReference type="GO" id="GO:0006367">
    <property type="term" value="P:transcription initiation at RNA polymerase II promoter"/>
    <property type="evidence" value="ECO:0007669"/>
    <property type="project" value="TreeGrafter"/>
</dbReference>
<feature type="region of interest" description="Disordered" evidence="6">
    <location>
        <begin position="71"/>
        <end position="92"/>
    </location>
</feature>
<organism evidence="7 8">
    <name type="scientific">Porphyridium purpureum</name>
    <name type="common">Red alga</name>
    <name type="synonym">Porphyridium cruentum</name>
    <dbReference type="NCBI Taxonomy" id="35688"/>
    <lineage>
        <taxon>Eukaryota</taxon>
        <taxon>Rhodophyta</taxon>
        <taxon>Bangiophyceae</taxon>
        <taxon>Porphyridiales</taxon>
        <taxon>Porphyridiaceae</taxon>
        <taxon>Porphyridium</taxon>
    </lineage>
</organism>
<dbReference type="InterPro" id="IPR003923">
    <property type="entry name" value="TAF10"/>
</dbReference>
<feature type="compositionally biased region" description="Low complexity" evidence="6">
    <location>
        <begin position="80"/>
        <end position="92"/>
    </location>
</feature>
<reference evidence="8" key="1">
    <citation type="journal article" date="2019" name="Nat. Commun.">
        <title>Expansion of phycobilisome linker gene families in mesophilic red algae.</title>
        <authorList>
            <person name="Lee J."/>
            <person name="Kim D."/>
            <person name="Bhattacharya D."/>
            <person name="Yoon H.S."/>
        </authorList>
    </citation>
    <scope>NUCLEOTIDE SEQUENCE [LARGE SCALE GENOMIC DNA]</scope>
    <source>
        <strain evidence="8">CCMP 1328</strain>
    </source>
</reference>
<evidence type="ECO:0000256" key="5">
    <source>
        <dbReference type="ARBA" id="ARBA00025730"/>
    </source>
</evidence>
<evidence type="ECO:0000256" key="1">
    <source>
        <dbReference type="ARBA" id="ARBA00004123"/>
    </source>
</evidence>
<proteinExistence type="inferred from homology"/>
<evidence type="ECO:0000313" key="8">
    <source>
        <dbReference type="Proteomes" id="UP000324585"/>
    </source>
</evidence>
<dbReference type="OMA" id="DDTHEFI"/>
<dbReference type="PANTHER" id="PTHR21242:SF0">
    <property type="entry name" value="TRANSCRIPTION INITIATION FACTOR TFIID SUBUNIT 10"/>
    <property type="match status" value="1"/>
</dbReference>
<dbReference type="GO" id="GO:0000124">
    <property type="term" value="C:SAGA complex"/>
    <property type="evidence" value="ECO:0007669"/>
    <property type="project" value="TreeGrafter"/>
</dbReference>
<gene>
    <name evidence="7" type="ORF">FVE85_9116</name>
</gene>
<keyword evidence="3" id="KW-0804">Transcription</keyword>
<comment type="caution">
    <text evidence="7">The sequence shown here is derived from an EMBL/GenBank/DDBJ whole genome shotgun (WGS) entry which is preliminary data.</text>
</comment>
<evidence type="ECO:0000256" key="4">
    <source>
        <dbReference type="ARBA" id="ARBA00023242"/>
    </source>
</evidence>
<dbReference type="PRINTS" id="PR01443">
    <property type="entry name" value="TFIID30KDSUB"/>
</dbReference>
<comment type="subcellular location">
    <subcellularLocation>
        <location evidence="1">Nucleus</location>
    </subcellularLocation>
</comment>
<dbReference type="CDD" id="cd07982">
    <property type="entry name" value="HFD_TAF10"/>
    <property type="match status" value="1"/>
</dbReference>
<feature type="region of interest" description="Disordered" evidence="6">
    <location>
        <begin position="126"/>
        <end position="155"/>
    </location>
</feature>
<keyword evidence="2" id="KW-0805">Transcription regulation</keyword>
<dbReference type="AlphaFoldDB" id="A0A5J4YQ83"/>
<dbReference type="OrthoDB" id="154356at2759"/>
<sequence length="155" mass="16822">MDRLKDGVEKDDVDRLIGSLGEYEMAIPDELVNYYLMRAGFKTDDVRVQRLIALAVQKLMADVTNDALSHSRLRQQAQQGAKTTGRHGAAAAGADAKMMLTSDDLHKALREYGVSIRKPPYYADHELAGVQTPQPAAPVAKKNQAAGASSAAEKK</sequence>
<dbReference type="EMBL" id="VRMN01000008">
    <property type="protein sequence ID" value="KAA8492844.1"/>
    <property type="molecule type" value="Genomic_DNA"/>
</dbReference>
<keyword evidence="4" id="KW-0539">Nucleus</keyword>
<keyword evidence="7" id="KW-0396">Initiation factor</keyword>
<dbReference type="GO" id="GO:1990841">
    <property type="term" value="F:promoter-specific chromatin binding"/>
    <property type="evidence" value="ECO:0007669"/>
    <property type="project" value="TreeGrafter"/>
</dbReference>